<organism evidence="4 5">
    <name type="scientific">Pantherophis guttatus</name>
    <name type="common">Corn snake</name>
    <name type="synonym">Elaphe guttata</name>
    <dbReference type="NCBI Taxonomy" id="94885"/>
    <lineage>
        <taxon>Eukaryota</taxon>
        <taxon>Metazoa</taxon>
        <taxon>Chordata</taxon>
        <taxon>Craniata</taxon>
        <taxon>Vertebrata</taxon>
        <taxon>Euteleostomi</taxon>
        <taxon>Lepidosauria</taxon>
        <taxon>Squamata</taxon>
        <taxon>Bifurcata</taxon>
        <taxon>Unidentata</taxon>
        <taxon>Episquamata</taxon>
        <taxon>Toxicofera</taxon>
        <taxon>Serpentes</taxon>
        <taxon>Colubroidea</taxon>
        <taxon>Colubridae</taxon>
        <taxon>Colubrinae</taxon>
        <taxon>Pantherophis</taxon>
    </lineage>
</organism>
<evidence type="ECO:0000256" key="1">
    <source>
        <dbReference type="SAM" id="Coils"/>
    </source>
</evidence>
<accession>A0A6P9BAJ6</accession>
<keyword evidence="1" id="KW-0175">Coiled coil</keyword>
<dbReference type="InterPro" id="IPR029376">
    <property type="entry name" value="DUF4549"/>
</dbReference>
<dbReference type="Pfam" id="PF15082">
    <property type="entry name" value="DUF4549"/>
    <property type="match status" value="1"/>
</dbReference>
<dbReference type="OMA" id="YECAILR"/>
<feature type="coiled-coil region" evidence="1">
    <location>
        <begin position="1925"/>
        <end position="1993"/>
    </location>
</feature>
<dbReference type="InterPro" id="IPR040401">
    <property type="entry name" value="CCDC162"/>
</dbReference>
<proteinExistence type="predicted"/>
<evidence type="ECO:0000313" key="4">
    <source>
        <dbReference type="Proteomes" id="UP001652622"/>
    </source>
</evidence>
<keyword evidence="4" id="KW-1185">Reference proteome</keyword>
<protein>
    <submittedName>
        <fullName evidence="5">Uncharacterized protein LOC117660839 isoform X1</fullName>
    </submittedName>
</protein>
<feature type="domain" description="DUF4549" evidence="3">
    <location>
        <begin position="5"/>
        <end position="142"/>
    </location>
</feature>
<dbReference type="InParanoid" id="A0A6P9BAJ6"/>
<gene>
    <name evidence="5" type="primary">LOC117660839</name>
</gene>
<sequence length="2182" mass="252036">MDETYKISSTERVQQVEKELAVQLAELKTEIEGNGILQGTPHCSVPLPKDIDYFRREREWTLKKCLQVVEAKPLVIQTDVLKRELDSCLKREYTPESLPLLLYQFFIDRIPQLVQSKYLHMLRWKRFCQHSSVIEQLYPFYQKQVAQIMQEYNDAIQRSARLSSVRESFLIGKEIPINLVTQEDLMIYTQWLICHLHSLKTIHAYLQVLQHLPISHRTEVTIDRHSFQGDGDKSKASGKMDFLSPRVQVSVHPSTLAMEGTVAKSAPPQHTAEMDQLKPQLRLLLSQLDINYDVENVRHSANEMELFSMVKHKFRSIFNKQQTMRTFPVYDAGTPGSEKLSIMNSNVTLKKTANWTSFIKIKPQQDPWQQKLLIKLKQWKKVDEQLQIQSKLLQASNLEYVMEALQEQAVAMLEPPPMTSAFMTSFQSKHYSQIWEKLYRNPELYQGQQTNDNNNNLIMAIDEKGMENLNFKEGSAFSGKRKHGSELTVSELLALDEDLEAPSKDLSTRKGGYLSVLYLRHLRIRELQRICLGILNYFRSIERTLTISTSGLASRSGHLISTAEDASWVNAAKGGTGAFGGLSSHSYMHYTPADYKVQSVQFMEFAEVENHDDFYTVEEAYIHTQDQRGAFVMYDVALQDLKETEKHLLLVASQYIEVGKGQKAGPDSSSSSYSRRAQTSVDRLAVLLDLWTCEADFLKNKWQLLDSYFEVYQHALDSEERFTLAQVITNIMYRRPRFDFHLGYFMNTYRDECTCLKLHLCLVRDIMNRQIENQRKYNYKIWRGGPKGCISEFGFPPHIVTKQLIALSNSPTALKNMYLLEFHSSLGLVSLIPKALDHILQEFQQICRPNTASEAIHLEEQILQLSLDGWMTMENPESFYGTQIQKDIFADVLVEDPLIIREIVTLALKSVSEEEQRSSKEKQTITLNVFSRLLELLTLRHRLIETAVEGAQLGRLYKEFAEEMGFNEFHLYLRPVYFECATHKEKADQFSPIFIASLLEDHDINVDRYIPSNLMLEIQDIDNQIGKFSFCTRESILQLLLKPYGLENLQIALACQVTHKNMVLVAVQQAAFCPSVQPTLTGDLKEGHLSVKGQSNSSPNGRSSTVGSEAEDVLMSHSIRRFAAGGCNSMRPTEAFVSIQLEKQGPRDLMLNTFIQKKHILGSRIQNPDEAEKVKREVIAEYCHRLTHRMSQYSLRSQIVAYYNSIKTMLDDFPRVKDKYFTIGLPQEKKDEKESKEKVKSDPRSFQPRPRCLLSSDGQSFLNLWFIPHSSETLAAFKMLPEKVGCSALRHTLQIVASFHDIIAYIFSFAQLGSAPGCLDYRCPSEHLTADWGGTEQIGIELLEIQKKIDSLPNSSDPKKVSHMLTMLKEVKFLQFEAAVRYSMREAFLSSGNVSAYQSITDNIYHALPPMSNAVFGSAFASQLQIPQLLDPHGQRALMLFPWRTFLAKGGLFPDTISNLNPINSSMQLCLCGLSTEDQKVAHGELIGIEFIMEDVLWNSEILIDQEVQKPFRKVSATSTSEAKGKALTAPPDTMTSYALQRSYLIQWKQLEMLKAEWGRLKLKVEDINTVPLYKQFSELYEAEIFHAAMRSIARHWGIEDEFEEYGTIQPCSLFPKEVSKIDVITHQFQKLLENLEIHMIHDVQKKINKEITLVLSEKAREERHLPTELWKHHSMQEMFSVTRPEIVESFIQRLMEDHQEINAEITFQRDHFKKCLTSLACDVMARERSNFETYSMFYENLLRWQHQLLYQKEQEVHVIEDNTGAVEMDLSQIARLSHEMILEITALRAKVTDLQKEEHNIKEKIRKEVQEDYEALVQNIFLVCLQIKGKVDEYRLSMNKQMSEIISEVRKEGVEKIINLKKKFGSTKDNSALEEHLAQQGKLQELRDENSELEKLLCKLKVLKFWKETMQKAQFLTTLQEVEKEAVQNKKECLQSQMKSEEEAILFNHQLRAIRKVLAESQTENKKLKQQLEKQEYLLQEAERKINQEFCKRQQLDLIKTANLDKMLENLGEREVKLLNLTEESEKSSKTRHFQEAKMKKEIQQIRSQLTQERNLKLNAFQKIHELQCQRYDSEAAISQKCSPAVARWSANLSHITKSKHYYFPGICLTEGKKLSLTFLPGGGGGEVCFWMDNYITLYYILHLYFRFFFMQSECRIANIHINQGFHSESFDSQNQVREDS</sequence>
<dbReference type="KEGG" id="pgut:117660839"/>
<name>A0A6P9BAJ6_PANGU</name>
<evidence type="ECO:0000256" key="2">
    <source>
        <dbReference type="SAM" id="MobiDB-lite"/>
    </source>
</evidence>
<dbReference type="PANTHER" id="PTHR33331">
    <property type="entry name" value="COILED-COIL DOMAIN-CONTAINING PROTEIN 162"/>
    <property type="match status" value="1"/>
</dbReference>
<feature type="compositionally biased region" description="Polar residues" evidence="2">
    <location>
        <begin position="1092"/>
        <end position="1107"/>
    </location>
</feature>
<feature type="coiled-coil region" evidence="1">
    <location>
        <begin position="1785"/>
        <end position="1812"/>
    </location>
</feature>
<evidence type="ECO:0000313" key="5">
    <source>
        <dbReference type="RefSeq" id="XP_034265025.1"/>
    </source>
</evidence>
<dbReference type="GeneID" id="117660839"/>
<dbReference type="Proteomes" id="UP001652622">
    <property type="component" value="Unplaced"/>
</dbReference>
<dbReference type="RefSeq" id="XP_034265025.1">
    <property type="nucleotide sequence ID" value="XM_034409134.2"/>
</dbReference>
<dbReference type="PANTHER" id="PTHR33331:SF13">
    <property type="entry name" value="COILED-COIL DOMAIN CONTAINING 162"/>
    <property type="match status" value="1"/>
</dbReference>
<evidence type="ECO:0000259" key="3">
    <source>
        <dbReference type="Pfam" id="PF15082"/>
    </source>
</evidence>
<reference evidence="5" key="1">
    <citation type="submission" date="2025-08" db="UniProtKB">
        <authorList>
            <consortium name="RefSeq"/>
        </authorList>
    </citation>
    <scope>IDENTIFICATION</scope>
    <source>
        <tissue evidence="5">Blood</tissue>
    </source>
</reference>
<feature type="region of interest" description="Disordered" evidence="2">
    <location>
        <begin position="1086"/>
        <end position="1110"/>
    </location>
</feature>